<protein>
    <recommendedName>
        <fullName evidence="3">DUF4351 domain-containing protein</fullName>
    </recommendedName>
</protein>
<evidence type="ECO:0000313" key="2">
    <source>
        <dbReference type="Proteomes" id="UP000805614"/>
    </source>
</evidence>
<evidence type="ECO:0008006" key="3">
    <source>
        <dbReference type="Google" id="ProtNLM"/>
    </source>
</evidence>
<dbReference type="Proteomes" id="UP000805614">
    <property type="component" value="Unassembled WGS sequence"/>
</dbReference>
<sequence length="255" mass="28186">MESNDFNDRPSKDFQPDTVITVGAPQTPVHGIIVEVQHEKTESKRRQLPRYAAALWLLLRRPVTVLCMCPNAEAAAYFAEPTPTELPGYVFRAVVLGPDDVPIITDADEAAAHPELAAMSVMVHGRKPQVAEAFVGALEILKPEHAPQYYEYAYSMAAPAVQRILEELMSSATWPVYSPFAREHYGRGKDEGLAEGRAEGEAQALLRVLAARRIDVPEDARTRIRQCTDQRQLDTWLDRAAVATSITDLFDSSGG</sequence>
<comment type="caution">
    <text evidence="1">The sequence shown here is derived from an EMBL/GenBank/DDBJ whole genome shotgun (WGS) entry which is preliminary data.</text>
</comment>
<evidence type="ECO:0000313" key="1">
    <source>
        <dbReference type="EMBL" id="MBC6465500.1"/>
    </source>
</evidence>
<dbReference type="PANTHER" id="PTHR34613">
    <property type="entry name" value="SLL0800 PROTEIN"/>
    <property type="match status" value="1"/>
</dbReference>
<accession>A0ABR7LKV6</accession>
<keyword evidence="2" id="KW-1185">Reference proteome</keyword>
<name>A0ABR7LKV6_9ACTN</name>
<dbReference type="EMBL" id="JABVEC010000004">
    <property type="protein sequence ID" value="MBC6465500.1"/>
    <property type="molecule type" value="Genomic_DNA"/>
</dbReference>
<proteinExistence type="predicted"/>
<reference evidence="1 2" key="1">
    <citation type="submission" date="2020-06" db="EMBL/GenBank/DDBJ databases">
        <title>Actinomadura xiongansis sp. nov., isolated from soil of Baiyangdian.</title>
        <authorList>
            <person name="Zhang X."/>
        </authorList>
    </citation>
    <scope>NUCLEOTIDE SEQUENCE [LARGE SCALE GENOMIC DNA]</scope>
    <source>
        <strain evidence="1 2">HBUM206468</strain>
    </source>
</reference>
<organism evidence="1 2">
    <name type="scientific">Actinomadura alba</name>
    <dbReference type="NCBI Taxonomy" id="406431"/>
    <lineage>
        <taxon>Bacteria</taxon>
        <taxon>Bacillati</taxon>
        <taxon>Actinomycetota</taxon>
        <taxon>Actinomycetes</taxon>
        <taxon>Streptosporangiales</taxon>
        <taxon>Thermomonosporaceae</taxon>
        <taxon>Actinomadura</taxon>
    </lineage>
</organism>
<dbReference type="PANTHER" id="PTHR34613:SF1">
    <property type="entry name" value="SLL6017 PROTEIN"/>
    <property type="match status" value="1"/>
</dbReference>
<gene>
    <name evidence="1" type="ORF">HKK74_08330</name>
</gene>